<protein>
    <submittedName>
        <fullName evidence="1">Uncharacterized protein</fullName>
    </submittedName>
</protein>
<organism evidence="1 2">
    <name type="scientific">Russula earlei</name>
    <dbReference type="NCBI Taxonomy" id="71964"/>
    <lineage>
        <taxon>Eukaryota</taxon>
        <taxon>Fungi</taxon>
        <taxon>Dikarya</taxon>
        <taxon>Basidiomycota</taxon>
        <taxon>Agaricomycotina</taxon>
        <taxon>Agaricomycetes</taxon>
        <taxon>Russulales</taxon>
        <taxon>Russulaceae</taxon>
        <taxon>Russula</taxon>
    </lineage>
</organism>
<accession>A0ACC0UD23</accession>
<proteinExistence type="predicted"/>
<name>A0ACC0UD23_9AGAM</name>
<comment type="caution">
    <text evidence="1">The sequence shown here is derived from an EMBL/GenBank/DDBJ whole genome shotgun (WGS) entry which is preliminary data.</text>
</comment>
<gene>
    <name evidence="1" type="ORF">F5148DRAFT_1011988</name>
</gene>
<reference evidence="1" key="1">
    <citation type="submission" date="2021-03" db="EMBL/GenBank/DDBJ databases">
        <title>Evolutionary priming and transition to the ectomycorrhizal habit in an iconic lineage of mushroom-forming fungi: is preadaptation a requirement?</title>
        <authorList>
            <consortium name="DOE Joint Genome Institute"/>
            <person name="Looney B.P."/>
            <person name="Miyauchi S."/>
            <person name="Morin E."/>
            <person name="Drula E."/>
            <person name="Courty P.E."/>
            <person name="Chicoki N."/>
            <person name="Fauchery L."/>
            <person name="Kohler A."/>
            <person name="Kuo A."/>
            <person name="LaButti K."/>
            <person name="Pangilinan J."/>
            <person name="Lipzen A."/>
            <person name="Riley R."/>
            <person name="Andreopoulos W."/>
            <person name="He G."/>
            <person name="Johnson J."/>
            <person name="Barry K.W."/>
            <person name="Grigoriev I.V."/>
            <person name="Nagy L."/>
            <person name="Hibbett D."/>
            <person name="Henrissat B."/>
            <person name="Matheny P.B."/>
            <person name="Labbe J."/>
            <person name="Martin A.F."/>
        </authorList>
    </citation>
    <scope>NUCLEOTIDE SEQUENCE</scope>
    <source>
        <strain evidence="1">BPL698</strain>
    </source>
</reference>
<keyword evidence="2" id="KW-1185">Reference proteome</keyword>
<evidence type="ECO:0000313" key="2">
    <source>
        <dbReference type="Proteomes" id="UP001207468"/>
    </source>
</evidence>
<sequence>MLVLLTRSISPSKLRALRLLHSSVRASDYVGPPDPVSNIRPVLYDDPGSTSANRAAASPPHPYSLDEFRDDSDTLEYQWKLQRQQLDTFNHAFWRDTNTRFEAAKAVAVNGCPSHATAEQREECLSEFYKNWVLQEALRQEDYDAEWRRRSAQEIKLAARVTYQRLKARFKS</sequence>
<evidence type="ECO:0000313" key="1">
    <source>
        <dbReference type="EMBL" id="KAI9509613.1"/>
    </source>
</evidence>
<dbReference type="Proteomes" id="UP001207468">
    <property type="component" value="Unassembled WGS sequence"/>
</dbReference>
<dbReference type="EMBL" id="JAGFNK010000059">
    <property type="protein sequence ID" value="KAI9509613.1"/>
    <property type="molecule type" value="Genomic_DNA"/>
</dbReference>